<evidence type="ECO:0000313" key="3">
    <source>
        <dbReference type="Proteomes" id="UP000509346"/>
    </source>
</evidence>
<keyword evidence="1" id="KW-0812">Transmembrane</keyword>
<name>A0A7D5PFX3_9EURY</name>
<keyword evidence="3" id="KW-1185">Reference proteome</keyword>
<gene>
    <name evidence="2" type="ORF">HZS54_16980</name>
</gene>
<accession>A0A7D5PFX3</accession>
<feature type="transmembrane region" description="Helical" evidence="1">
    <location>
        <begin position="85"/>
        <end position="102"/>
    </location>
</feature>
<evidence type="ECO:0000256" key="1">
    <source>
        <dbReference type="SAM" id="Phobius"/>
    </source>
</evidence>
<sequence>MLPESVPVEGARLAGAAVGVLLIVYWLIERLRGEGHDPVLRMSSSSDTGSASFLVSGTAAVVVVAAIVAVLLLGVGTAAPLVSNPAPVLAFLALLAFAHWVYEKEESET</sequence>
<protein>
    <submittedName>
        <fullName evidence="2">Uncharacterized protein</fullName>
    </submittedName>
</protein>
<keyword evidence="1" id="KW-0472">Membrane</keyword>
<dbReference type="AlphaFoldDB" id="A0A7D5PFX3"/>
<reference evidence="2 3" key="1">
    <citation type="submission" date="2020-07" db="EMBL/GenBank/DDBJ databases">
        <title>Halosimplex litoreum sp. nov. and Halosimplex rubrum sp. nov., isolated from different salt environments.</title>
        <authorList>
            <person name="Cui H."/>
        </authorList>
    </citation>
    <scope>NUCLEOTIDE SEQUENCE [LARGE SCALE GENOMIC DNA]</scope>
    <source>
        <strain evidence="2 3">R2</strain>
    </source>
</reference>
<organism evidence="2 3">
    <name type="scientific">Halosimplex pelagicum</name>
    <dbReference type="NCBI Taxonomy" id="869886"/>
    <lineage>
        <taxon>Archaea</taxon>
        <taxon>Methanobacteriati</taxon>
        <taxon>Methanobacteriota</taxon>
        <taxon>Stenosarchaea group</taxon>
        <taxon>Halobacteria</taxon>
        <taxon>Halobacteriales</taxon>
        <taxon>Haloarculaceae</taxon>
        <taxon>Halosimplex</taxon>
    </lineage>
</organism>
<dbReference type="EMBL" id="CP058909">
    <property type="protein sequence ID" value="QLH83219.1"/>
    <property type="molecule type" value="Genomic_DNA"/>
</dbReference>
<feature type="transmembrane region" description="Helical" evidence="1">
    <location>
        <begin position="49"/>
        <end position="73"/>
    </location>
</feature>
<keyword evidence="1" id="KW-1133">Transmembrane helix</keyword>
<dbReference type="OrthoDB" id="383087at2157"/>
<feature type="transmembrane region" description="Helical" evidence="1">
    <location>
        <begin position="12"/>
        <end position="28"/>
    </location>
</feature>
<dbReference type="RefSeq" id="WP_179918269.1">
    <property type="nucleotide sequence ID" value="NZ_CP058909.1"/>
</dbReference>
<evidence type="ECO:0000313" key="2">
    <source>
        <dbReference type="EMBL" id="QLH83219.1"/>
    </source>
</evidence>
<proteinExistence type="predicted"/>
<dbReference type="GeneID" id="56084319"/>
<dbReference type="KEGG" id="hpel:HZS54_16980"/>
<dbReference type="Proteomes" id="UP000509346">
    <property type="component" value="Chromosome"/>
</dbReference>